<dbReference type="SMART" id="SM00823">
    <property type="entry name" value="PKS_PP"/>
    <property type="match status" value="1"/>
</dbReference>
<keyword evidence="3" id="KW-0596">Phosphopantetheine</keyword>
<evidence type="ECO:0000313" key="7">
    <source>
        <dbReference type="Proteomes" id="UP000327000"/>
    </source>
</evidence>
<accession>A0A5N5VXB5</accession>
<reference evidence="6 7" key="1">
    <citation type="journal article" date="2019" name="Microb. Cell Fact.">
        <title>Exploring novel herbicidin analogues by transcriptional regulator overexpression and MS/MS molecular networking.</title>
        <authorList>
            <person name="Shi Y."/>
            <person name="Gu R."/>
            <person name="Li Y."/>
            <person name="Wang X."/>
            <person name="Ren W."/>
            <person name="Li X."/>
            <person name="Wang L."/>
            <person name="Xie Y."/>
            <person name="Hong B."/>
        </authorList>
    </citation>
    <scope>NUCLEOTIDE SEQUENCE [LARGE SCALE GENOMIC DNA]</scope>
    <source>
        <strain evidence="6 7">US-43</strain>
    </source>
</reference>
<dbReference type="InterPro" id="IPR045851">
    <property type="entry name" value="AMP-bd_C_sf"/>
</dbReference>
<evidence type="ECO:0000256" key="4">
    <source>
        <dbReference type="ARBA" id="ARBA00022553"/>
    </source>
</evidence>
<sequence length="131" mass="13541">PEYMVPSAFVVLDALPLTVNGKLDRKALPAPTAADTAVGSTGRAPRDAVEEKLCNVFAEVLGLPDVGVDDGFFDLGGHSLLLMSLLHGVRDAFGPGVTVTDLLARPTVAELAAFLTARSGEEAPETITAPS</sequence>
<feature type="domain" description="Carrier" evidence="5">
    <location>
        <begin position="44"/>
        <end position="119"/>
    </location>
</feature>
<keyword evidence="7" id="KW-1185">Reference proteome</keyword>
<dbReference type="PROSITE" id="PS50075">
    <property type="entry name" value="CARRIER"/>
    <property type="match status" value="1"/>
</dbReference>
<dbReference type="InterPro" id="IPR009081">
    <property type="entry name" value="PP-bd_ACP"/>
</dbReference>
<name>A0A5N5VXB5_STRMB</name>
<dbReference type="FunFam" id="1.10.1200.10:FF:000016">
    <property type="entry name" value="Non-ribosomal peptide synthase"/>
    <property type="match status" value="1"/>
</dbReference>
<dbReference type="RefSeq" id="WP_240152305.1">
    <property type="nucleotide sequence ID" value="NZ_VOKX01000133.1"/>
</dbReference>
<dbReference type="InterPro" id="IPR029058">
    <property type="entry name" value="AB_hydrolase_fold"/>
</dbReference>
<comment type="similarity">
    <text evidence="2">Belongs to the ATP-dependent AMP-binding enzyme family.</text>
</comment>
<dbReference type="SUPFAM" id="SSF47336">
    <property type="entry name" value="ACP-like"/>
    <property type="match status" value="1"/>
</dbReference>
<dbReference type="InterPro" id="IPR020806">
    <property type="entry name" value="PKS_PP-bd"/>
</dbReference>
<evidence type="ECO:0000256" key="2">
    <source>
        <dbReference type="ARBA" id="ARBA00006432"/>
    </source>
</evidence>
<dbReference type="EMBL" id="VOKX01000133">
    <property type="protein sequence ID" value="KAB7833510.1"/>
    <property type="molecule type" value="Genomic_DNA"/>
</dbReference>
<proteinExistence type="inferred from homology"/>
<gene>
    <name evidence="6" type="ORF">FRZ00_33700</name>
</gene>
<comment type="caution">
    <text evidence="6">The sequence shown here is derived from an EMBL/GenBank/DDBJ whole genome shotgun (WGS) entry which is preliminary data.</text>
</comment>
<dbReference type="PANTHER" id="PTHR45527">
    <property type="entry name" value="NONRIBOSOMAL PEPTIDE SYNTHETASE"/>
    <property type="match status" value="1"/>
</dbReference>
<dbReference type="GO" id="GO:0031177">
    <property type="term" value="F:phosphopantetheine binding"/>
    <property type="evidence" value="ECO:0007669"/>
    <property type="project" value="InterPro"/>
</dbReference>
<dbReference type="GO" id="GO:0043041">
    <property type="term" value="P:amino acid activation for nonribosomal peptide biosynthetic process"/>
    <property type="evidence" value="ECO:0007669"/>
    <property type="project" value="TreeGrafter"/>
</dbReference>
<comment type="cofactor">
    <cofactor evidence="1">
        <name>pantetheine 4'-phosphate</name>
        <dbReference type="ChEBI" id="CHEBI:47942"/>
    </cofactor>
</comment>
<dbReference type="Proteomes" id="UP000327000">
    <property type="component" value="Unassembled WGS sequence"/>
</dbReference>
<dbReference type="Gene3D" id="3.40.50.1820">
    <property type="entry name" value="alpha/beta hydrolase"/>
    <property type="match status" value="1"/>
</dbReference>
<dbReference type="SUPFAM" id="SSF56801">
    <property type="entry name" value="Acetyl-CoA synthetase-like"/>
    <property type="match status" value="1"/>
</dbReference>
<feature type="non-terminal residue" evidence="6">
    <location>
        <position position="1"/>
    </location>
</feature>
<dbReference type="PANTHER" id="PTHR45527:SF1">
    <property type="entry name" value="FATTY ACID SYNTHASE"/>
    <property type="match status" value="1"/>
</dbReference>
<protein>
    <submittedName>
        <fullName evidence="6">CDA peptide synthetase III</fullName>
    </submittedName>
</protein>
<dbReference type="GO" id="GO:0072330">
    <property type="term" value="P:monocarboxylic acid biosynthetic process"/>
    <property type="evidence" value="ECO:0007669"/>
    <property type="project" value="UniProtKB-ARBA"/>
</dbReference>
<dbReference type="GO" id="GO:0044550">
    <property type="term" value="P:secondary metabolite biosynthetic process"/>
    <property type="evidence" value="ECO:0007669"/>
    <property type="project" value="TreeGrafter"/>
</dbReference>
<dbReference type="Gene3D" id="3.30.300.30">
    <property type="match status" value="1"/>
</dbReference>
<evidence type="ECO:0000256" key="1">
    <source>
        <dbReference type="ARBA" id="ARBA00001957"/>
    </source>
</evidence>
<dbReference type="InterPro" id="IPR036736">
    <property type="entry name" value="ACP-like_sf"/>
</dbReference>
<keyword evidence="4" id="KW-0597">Phosphoprotein</keyword>
<dbReference type="Pfam" id="PF00550">
    <property type="entry name" value="PP-binding"/>
    <property type="match status" value="1"/>
</dbReference>
<dbReference type="AlphaFoldDB" id="A0A5N5VXB5"/>
<evidence type="ECO:0000259" key="5">
    <source>
        <dbReference type="PROSITE" id="PS50075"/>
    </source>
</evidence>
<evidence type="ECO:0000256" key="3">
    <source>
        <dbReference type="ARBA" id="ARBA00022450"/>
    </source>
</evidence>
<dbReference type="GO" id="GO:0005829">
    <property type="term" value="C:cytosol"/>
    <property type="evidence" value="ECO:0007669"/>
    <property type="project" value="TreeGrafter"/>
</dbReference>
<evidence type="ECO:0000313" key="6">
    <source>
        <dbReference type="EMBL" id="KAB7833510.1"/>
    </source>
</evidence>
<organism evidence="6 7">
    <name type="scientific">Streptomyces mobaraensis</name>
    <name type="common">Streptoverticillium mobaraense</name>
    <dbReference type="NCBI Taxonomy" id="35621"/>
    <lineage>
        <taxon>Bacteria</taxon>
        <taxon>Bacillati</taxon>
        <taxon>Actinomycetota</taxon>
        <taxon>Actinomycetes</taxon>
        <taxon>Kitasatosporales</taxon>
        <taxon>Streptomycetaceae</taxon>
        <taxon>Streptomyces</taxon>
    </lineage>
</organism>
<dbReference type="GO" id="GO:0017000">
    <property type="term" value="P:antibiotic biosynthetic process"/>
    <property type="evidence" value="ECO:0007669"/>
    <property type="project" value="UniProtKB-ARBA"/>
</dbReference>